<dbReference type="Gene3D" id="1.20.1250.20">
    <property type="entry name" value="MFS general substrate transporter like domains"/>
    <property type="match status" value="1"/>
</dbReference>
<organism evidence="7 8">
    <name type="scientific">Suillus fuscotomentosus</name>
    <dbReference type="NCBI Taxonomy" id="1912939"/>
    <lineage>
        <taxon>Eukaryota</taxon>
        <taxon>Fungi</taxon>
        <taxon>Dikarya</taxon>
        <taxon>Basidiomycota</taxon>
        <taxon>Agaricomycotina</taxon>
        <taxon>Agaricomycetes</taxon>
        <taxon>Agaricomycetidae</taxon>
        <taxon>Boletales</taxon>
        <taxon>Suillineae</taxon>
        <taxon>Suillaceae</taxon>
        <taxon>Suillus</taxon>
    </lineage>
</organism>
<sequence length="469" mass="50954">MASEESPLLTSSSDGDKTAYEVIYDRFTRRRKRWIVFIVSCAGLLPKLVAASFVPSIPQVAKELHSTHAAVSLTVSLSTFATAIGTLVWAAYSSFYGRRTMYLCGIPLLCIGSCGVAMSNSLRSLLFWQFIQTFGCSGGLSLGAGVIGDIYKLEERGIGIGIFLGTTLFGFAVAPFLGGVAAQYWSWRNLHYSLAVWGLLELLLIYVLLPETSHPGTLGIDKLKQRRRIHIAWVNPLKSLWLLRSPNLFGVMLATSLVLITDYVLLVPLAYTIGVRYGITNKAIIGACFLPNGLGNFIGAPLAGRLSDVLIRKWQKKRKGVWSPEDRLRATWIGGLFMVPLSIGVSGLLTTYVGGPVGLLLNLLCLFINGMGVVFVLNPIGSYNVDVMHSQSAEITAANASVLIIYRHSFCPVATALVIPSIERIGVAWTNTIVAVLALLGQGIIFLTIRYGDRMRASVDVGFSTIENN</sequence>
<comment type="caution">
    <text evidence="7">The sequence shown here is derived from an EMBL/GenBank/DDBJ whole genome shotgun (WGS) entry which is preliminary data.</text>
</comment>
<feature type="transmembrane region" description="Helical" evidence="5">
    <location>
        <begin position="428"/>
        <end position="449"/>
    </location>
</feature>
<dbReference type="PANTHER" id="PTHR23502:SF64">
    <property type="entry name" value="TRANSPORTER, PUTATIVE (AFU_ORTHOLOGUE AFUA_3G11760)-RELATED"/>
    <property type="match status" value="1"/>
</dbReference>
<feature type="transmembrane region" description="Helical" evidence="5">
    <location>
        <begin position="328"/>
        <end position="353"/>
    </location>
</feature>
<feature type="transmembrane region" description="Helical" evidence="5">
    <location>
        <begin position="69"/>
        <end position="89"/>
    </location>
</feature>
<dbReference type="SUPFAM" id="SSF103473">
    <property type="entry name" value="MFS general substrate transporter"/>
    <property type="match status" value="1"/>
</dbReference>
<dbReference type="RefSeq" id="XP_041225676.1">
    <property type="nucleotide sequence ID" value="XM_041375138.1"/>
</dbReference>
<dbReference type="InterPro" id="IPR020846">
    <property type="entry name" value="MFS_dom"/>
</dbReference>
<dbReference type="InterPro" id="IPR011701">
    <property type="entry name" value="MFS"/>
</dbReference>
<protein>
    <submittedName>
        <fullName evidence="7">Major facilitator superfamily domain-containing protein</fullName>
    </submittedName>
</protein>
<feature type="domain" description="Major facilitator superfamily (MFS) profile" evidence="6">
    <location>
        <begin position="35"/>
        <end position="453"/>
    </location>
</feature>
<feature type="transmembrane region" description="Helical" evidence="5">
    <location>
        <begin position="125"/>
        <end position="148"/>
    </location>
</feature>
<evidence type="ECO:0000256" key="5">
    <source>
        <dbReference type="SAM" id="Phobius"/>
    </source>
</evidence>
<feature type="transmembrane region" description="Helical" evidence="5">
    <location>
        <begin position="160"/>
        <end position="184"/>
    </location>
</feature>
<gene>
    <name evidence="7" type="ORF">F5891DRAFT_952884</name>
</gene>
<keyword evidence="3 5" id="KW-1133">Transmembrane helix</keyword>
<dbReference type="GO" id="GO:0022857">
    <property type="term" value="F:transmembrane transporter activity"/>
    <property type="evidence" value="ECO:0007669"/>
    <property type="project" value="InterPro"/>
</dbReference>
<keyword evidence="2 5" id="KW-0812">Transmembrane</keyword>
<dbReference type="Pfam" id="PF07690">
    <property type="entry name" value="MFS_1"/>
    <property type="match status" value="1"/>
</dbReference>
<reference evidence="7" key="1">
    <citation type="journal article" date="2020" name="New Phytol.">
        <title>Comparative genomics reveals dynamic genome evolution in host specialist ectomycorrhizal fungi.</title>
        <authorList>
            <person name="Lofgren L.A."/>
            <person name="Nguyen N.H."/>
            <person name="Vilgalys R."/>
            <person name="Ruytinx J."/>
            <person name="Liao H.L."/>
            <person name="Branco S."/>
            <person name="Kuo A."/>
            <person name="LaButti K."/>
            <person name="Lipzen A."/>
            <person name="Andreopoulos W."/>
            <person name="Pangilinan J."/>
            <person name="Riley R."/>
            <person name="Hundley H."/>
            <person name="Na H."/>
            <person name="Barry K."/>
            <person name="Grigoriev I.V."/>
            <person name="Stajich J.E."/>
            <person name="Kennedy P.G."/>
        </authorList>
    </citation>
    <scope>NUCLEOTIDE SEQUENCE</scope>
    <source>
        <strain evidence="7">FC203</strain>
    </source>
</reference>
<feature type="transmembrane region" description="Helical" evidence="5">
    <location>
        <begin position="34"/>
        <end position="57"/>
    </location>
</feature>
<evidence type="ECO:0000259" key="6">
    <source>
        <dbReference type="PROSITE" id="PS50850"/>
    </source>
</evidence>
<feature type="transmembrane region" description="Helical" evidence="5">
    <location>
        <begin position="359"/>
        <end position="381"/>
    </location>
</feature>
<proteinExistence type="predicted"/>
<evidence type="ECO:0000313" key="8">
    <source>
        <dbReference type="Proteomes" id="UP001195769"/>
    </source>
</evidence>
<evidence type="ECO:0000256" key="4">
    <source>
        <dbReference type="ARBA" id="ARBA00023136"/>
    </source>
</evidence>
<keyword evidence="8" id="KW-1185">Reference proteome</keyword>
<dbReference type="GeneID" id="64669436"/>
<evidence type="ECO:0000313" key="7">
    <source>
        <dbReference type="EMBL" id="KAG1900100.1"/>
    </source>
</evidence>
<evidence type="ECO:0000256" key="1">
    <source>
        <dbReference type="ARBA" id="ARBA00004141"/>
    </source>
</evidence>
<dbReference type="GO" id="GO:0005886">
    <property type="term" value="C:plasma membrane"/>
    <property type="evidence" value="ECO:0007669"/>
    <property type="project" value="TreeGrafter"/>
</dbReference>
<name>A0AAD4E5H6_9AGAM</name>
<evidence type="ECO:0000256" key="2">
    <source>
        <dbReference type="ARBA" id="ARBA00022692"/>
    </source>
</evidence>
<comment type="subcellular location">
    <subcellularLocation>
        <location evidence="1">Membrane</location>
        <topology evidence="1">Multi-pass membrane protein</topology>
    </subcellularLocation>
</comment>
<dbReference type="InterPro" id="IPR036259">
    <property type="entry name" value="MFS_trans_sf"/>
</dbReference>
<feature type="transmembrane region" description="Helical" evidence="5">
    <location>
        <begin position="190"/>
        <end position="209"/>
    </location>
</feature>
<feature type="transmembrane region" description="Helical" evidence="5">
    <location>
        <begin position="283"/>
        <end position="307"/>
    </location>
</feature>
<feature type="transmembrane region" description="Helical" evidence="5">
    <location>
        <begin position="248"/>
        <end position="271"/>
    </location>
</feature>
<dbReference type="AlphaFoldDB" id="A0AAD4E5H6"/>
<keyword evidence="4 5" id="KW-0472">Membrane</keyword>
<dbReference type="PANTHER" id="PTHR23502">
    <property type="entry name" value="MAJOR FACILITATOR SUPERFAMILY"/>
    <property type="match status" value="1"/>
</dbReference>
<accession>A0AAD4E5H6</accession>
<dbReference type="PROSITE" id="PS50850">
    <property type="entry name" value="MFS"/>
    <property type="match status" value="1"/>
</dbReference>
<dbReference type="Proteomes" id="UP001195769">
    <property type="component" value="Unassembled WGS sequence"/>
</dbReference>
<dbReference type="EMBL" id="JABBWK010000029">
    <property type="protein sequence ID" value="KAG1900100.1"/>
    <property type="molecule type" value="Genomic_DNA"/>
</dbReference>
<evidence type="ECO:0000256" key="3">
    <source>
        <dbReference type="ARBA" id="ARBA00022989"/>
    </source>
</evidence>